<evidence type="ECO:0000256" key="1">
    <source>
        <dbReference type="SAM" id="MobiDB-lite"/>
    </source>
</evidence>
<protein>
    <submittedName>
        <fullName evidence="2">Uncharacterized protein</fullName>
    </submittedName>
</protein>
<name>S3CV82_OPHP1</name>
<sequence>MGASCLDGLNVPVYSADTVNRETRRADAVHQVPDRQGGAVFKSQVAYKAPTAGPPAQNSNPTRAREPPQSPTENVAMSRERRSKTRRSRGGSQSRSARKRKRTNPTTDVAL</sequence>
<evidence type="ECO:0000313" key="2">
    <source>
        <dbReference type="EMBL" id="EPE04665.1"/>
    </source>
</evidence>
<organism evidence="2 3">
    <name type="scientific">Ophiostoma piceae (strain UAMH 11346)</name>
    <name type="common">Sap stain fungus</name>
    <dbReference type="NCBI Taxonomy" id="1262450"/>
    <lineage>
        <taxon>Eukaryota</taxon>
        <taxon>Fungi</taxon>
        <taxon>Dikarya</taxon>
        <taxon>Ascomycota</taxon>
        <taxon>Pezizomycotina</taxon>
        <taxon>Sordariomycetes</taxon>
        <taxon>Sordariomycetidae</taxon>
        <taxon>Ophiostomatales</taxon>
        <taxon>Ophiostomataceae</taxon>
        <taxon>Ophiostoma</taxon>
    </lineage>
</organism>
<proteinExistence type="predicted"/>
<reference evidence="2 3" key="1">
    <citation type="journal article" date="2013" name="BMC Genomics">
        <title>The genome and transcriptome of the pine saprophyte Ophiostoma piceae, and a comparison with the bark beetle-associated pine pathogen Grosmannia clavigera.</title>
        <authorList>
            <person name="Haridas S."/>
            <person name="Wang Y."/>
            <person name="Lim L."/>
            <person name="Massoumi Alamouti S."/>
            <person name="Jackman S."/>
            <person name="Docking R."/>
            <person name="Robertson G."/>
            <person name="Birol I."/>
            <person name="Bohlmann J."/>
            <person name="Breuil C."/>
        </authorList>
    </citation>
    <scope>NUCLEOTIDE SEQUENCE [LARGE SCALE GENOMIC DNA]</scope>
    <source>
        <strain evidence="2 3">UAMH 11346</strain>
    </source>
</reference>
<accession>S3CV82</accession>
<dbReference type="Proteomes" id="UP000016923">
    <property type="component" value="Unassembled WGS sequence"/>
</dbReference>
<dbReference type="EMBL" id="KE148159">
    <property type="protein sequence ID" value="EPE04665.1"/>
    <property type="molecule type" value="Genomic_DNA"/>
</dbReference>
<evidence type="ECO:0000313" key="3">
    <source>
        <dbReference type="Proteomes" id="UP000016923"/>
    </source>
</evidence>
<keyword evidence="3" id="KW-1185">Reference proteome</keyword>
<gene>
    <name evidence="2" type="ORF">F503_06214</name>
</gene>
<dbReference type="VEuPathDB" id="FungiDB:F503_06214"/>
<feature type="region of interest" description="Disordered" evidence="1">
    <location>
        <begin position="25"/>
        <end position="111"/>
    </location>
</feature>
<dbReference type="HOGENOM" id="CLU_2159131_0_0_1"/>
<dbReference type="AlphaFoldDB" id="S3CV82"/>